<keyword evidence="7" id="KW-0119">Carbohydrate metabolism</keyword>
<organism evidence="11 12">
    <name type="scientific">Parachaetomium inaequale</name>
    <dbReference type="NCBI Taxonomy" id="2588326"/>
    <lineage>
        <taxon>Eukaryota</taxon>
        <taxon>Fungi</taxon>
        <taxon>Dikarya</taxon>
        <taxon>Ascomycota</taxon>
        <taxon>Pezizomycotina</taxon>
        <taxon>Sordariomycetes</taxon>
        <taxon>Sordariomycetidae</taxon>
        <taxon>Sordariales</taxon>
        <taxon>Chaetomiaceae</taxon>
        <taxon>Parachaetomium</taxon>
    </lineage>
</organism>
<comment type="catalytic activity">
    <reaction evidence="1">
        <text>Hydrolysis of terminal, non-reducing beta-D-glucosyl residues with release of beta-D-glucose.</text>
        <dbReference type="EC" id="3.2.1.21"/>
    </reaction>
</comment>
<comment type="caution">
    <text evidence="11">The sequence shown here is derived from an EMBL/GenBank/DDBJ whole genome shotgun (WGS) entry which is preliminary data.</text>
</comment>
<dbReference type="InterPro" id="IPR001764">
    <property type="entry name" value="Glyco_hydro_3_N"/>
</dbReference>
<dbReference type="InterPro" id="IPR037524">
    <property type="entry name" value="PA14/GLEYA"/>
</dbReference>
<dbReference type="Proteomes" id="UP001303115">
    <property type="component" value="Unassembled WGS sequence"/>
</dbReference>
<evidence type="ECO:0000256" key="3">
    <source>
        <dbReference type="ARBA" id="ARBA00005336"/>
    </source>
</evidence>
<dbReference type="InterPro" id="IPR036962">
    <property type="entry name" value="Glyco_hydro_3_N_sf"/>
</dbReference>
<comment type="similarity">
    <text evidence="3">Belongs to the glycosyl hydrolase 3 family.</text>
</comment>
<keyword evidence="9" id="KW-0624">Polysaccharide degradation</keyword>
<keyword evidence="6" id="KW-0325">Glycoprotein</keyword>
<dbReference type="PROSITE" id="PS51820">
    <property type="entry name" value="PA14"/>
    <property type="match status" value="1"/>
</dbReference>
<dbReference type="InterPro" id="IPR013783">
    <property type="entry name" value="Ig-like_fold"/>
</dbReference>
<dbReference type="Pfam" id="PF01915">
    <property type="entry name" value="Glyco_hydro_3_C"/>
    <property type="match status" value="1"/>
</dbReference>
<evidence type="ECO:0000256" key="7">
    <source>
        <dbReference type="ARBA" id="ARBA00023277"/>
    </source>
</evidence>
<dbReference type="InterPro" id="IPR011658">
    <property type="entry name" value="PA14_dom"/>
</dbReference>
<dbReference type="PRINTS" id="PR00133">
    <property type="entry name" value="GLHYDRLASE3"/>
</dbReference>
<keyword evidence="5" id="KW-0378">Hydrolase</keyword>
<dbReference type="Pfam" id="PF14310">
    <property type="entry name" value="Fn3-like"/>
    <property type="match status" value="1"/>
</dbReference>
<evidence type="ECO:0000313" key="12">
    <source>
        <dbReference type="Proteomes" id="UP001303115"/>
    </source>
</evidence>
<dbReference type="AlphaFoldDB" id="A0AAN6P5C8"/>
<dbReference type="InterPro" id="IPR050288">
    <property type="entry name" value="Cellulose_deg_GH3"/>
</dbReference>
<dbReference type="SMART" id="SM01217">
    <property type="entry name" value="Fn3_like"/>
    <property type="match status" value="1"/>
</dbReference>
<dbReference type="SUPFAM" id="SSF56988">
    <property type="entry name" value="Anthrax protective antigen"/>
    <property type="match status" value="1"/>
</dbReference>
<evidence type="ECO:0000259" key="10">
    <source>
        <dbReference type="PROSITE" id="PS51820"/>
    </source>
</evidence>
<dbReference type="SUPFAM" id="SSF52279">
    <property type="entry name" value="Beta-D-glucan exohydrolase, C-terminal domain"/>
    <property type="match status" value="1"/>
</dbReference>
<name>A0AAN6P5C8_9PEZI</name>
<dbReference type="InterPro" id="IPR017853">
    <property type="entry name" value="GH"/>
</dbReference>
<proteinExistence type="inferred from homology"/>
<evidence type="ECO:0000256" key="1">
    <source>
        <dbReference type="ARBA" id="ARBA00000448"/>
    </source>
</evidence>
<dbReference type="SUPFAM" id="SSF51445">
    <property type="entry name" value="(Trans)glycosidases"/>
    <property type="match status" value="1"/>
</dbReference>
<dbReference type="PANTHER" id="PTHR42715:SF3">
    <property type="entry name" value="BETA-GLUCOSIDASE B-RELATED"/>
    <property type="match status" value="1"/>
</dbReference>
<reference evidence="12" key="1">
    <citation type="journal article" date="2023" name="Mol. Phylogenet. Evol.">
        <title>Genome-scale phylogeny and comparative genomics of the fungal order Sordariales.</title>
        <authorList>
            <person name="Hensen N."/>
            <person name="Bonometti L."/>
            <person name="Westerberg I."/>
            <person name="Brannstrom I.O."/>
            <person name="Guillou S."/>
            <person name="Cros-Aarteil S."/>
            <person name="Calhoun S."/>
            <person name="Haridas S."/>
            <person name="Kuo A."/>
            <person name="Mondo S."/>
            <person name="Pangilinan J."/>
            <person name="Riley R."/>
            <person name="LaButti K."/>
            <person name="Andreopoulos B."/>
            <person name="Lipzen A."/>
            <person name="Chen C."/>
            <person name="Yan M."/>
            <person name="Daum C."/>
            <person name="Ng V."/>
            <person name="Clum A."/>
            <person name="Steindorff A."/>
            <person name="Ohm R.A."/>
            <person name="Martin F."/>
            <person name="Silar P."/>
            <person name="Natvig D.O."/>
            <person name="Lalanne C."/>
            <person name="Gautier V."/>
            <person name="Ament-Velasquez S.L."/>
            <person name="Kruys A."/>
            <person name="Hutchinson M.I."/>
            <person name="Powell A.J."/>
            <person name="Barry K."/>
            <person name="Miller A.N."/>
            <person name="Grigoriev I.V."/>
            <person name="Debuchy R."/>
            <person name="Gladieux P."/>
            <person name="Hiltunen Thoren M."/>
            <person name="Johannesson H."/>
        </authorList>
    </citation>
    <scope>NUCLEOTIDE SEQUENCE [LARGE SCALE GENOMIC DNA]</scope>
    <source>
        <strain evidence="12">CBS 284.82</strain>
    </source>
</reference>
<sequence>MASPCDEGSFAALLPKLTLEEKVALLSGTTFNSTPGVSRLGIPQIKVADSINGIRPSTLDSDMTTACFPSTTCLASTWDSELLERMGEQLGHEAGLKSAQVVLGPTINIHRDPRGGRNFECFSEDPLLSGQLAGAIVNGIQKNGVGACPKHFVCNDSETMRHYYNVKESPHGRTLREVYLAAWQHLLRVSDPVAIMTAYNQVDGAFCSENKTLNTDILRETWGYRGALMSDWFATRSTAASIKAGLDLEMPFPILRGPELIKEVETGAVSEAEIDRRVLKMLELRDRTKACHSDAEERSETSKETNQVARELAAGGLVLLKNESNTLPLSYSQPIKVAVIGEFANEPVVTGGGSASCKPQYKDKPLELLQQAFNDDSTVQYSPGVRTRRIIPTAPTNRLTSADGRPGVDVAYFNNTNPTRPILTEHQATPHVFMLGHFKPGLHVPGSRLELTTTLTPSTSGTHTIAVRCTGAFTLTVNGTPVLLRSTQPSITTEQFIFNHILLETRTTRSMTAGESYAIHLVMHSRTELVQREPTPYAATLGFEEEYSEDAAISEAAALAGQADVSVVFCGRSDQYESEGFDLEGMEMPANQIRLIEAVAKASKRTVLVMHCGNPLDVSPFVDSVQAVLLAHFPGQEGAKAVVDVLTGKVNPSGRLATTWWNRLEDAPSFGRFPAVEGGDGPEIRYSEGLAVGYRCDGVAWRARWPFGFGLSYTEFGYDGLQVTVDGKSLRCLVGMTNIGQREGREVVQLYVRGFKSDTVWKPERELKAFTKVLLQPGERRMVELHVDLDIACSYWDEGGRTWRLEEGTYGIQVGDCQGDFSVPKTTEWDHL</sequence>
<evidence type="ECO:0000256" key="4">
    <source>
        <dbReference type="ARBA" id="ARBA00012744"/>
    </source>
</evidence>
<dbReference type="EMBL" id="MU854668">
    <property type="protein sequence ID" value="KAK4031974.1"/>
    <property type="molecule type" value="Genomic_DNA"/>
</dbReference>
<evidence type="ECO:0000256" key="8">
    <source>
        <dbReference type="ARBA" id="ARBA00023295"/>
    </source>
</evidence>
<dbReference type="Gene3D" id="2.60.40.10">
    <property type="entry name" value="Immunoglobulins"/>
    <property type="match status" value="1"/>
</dbReference>
<evidence type="ECO:0000256" key="5">
    <source>
        <dbReference type="ARBA" id="ARBA00022801"/>
    </source>
</evidence>
<dbReference type="Gene3D" id="3.20.20.300">
    <property type="entry name" value="Glycoside hydrolase, family 3, N-terminal domain"/>
    <property type="match status" value="1"/>
</dbReference>
<dbReference type="GO" id="GO:0009251">
    <property type="term" value="P:glucan catabolic process"/>
    <property type="evidence" value="ECO:0007669"/>
    <property type="project" value="TreeGrafter"/>
</dbReference>
<dbReference type="GO" id="GO:0008422">
    <property type="term" value="F:beta-glucosidase activity"/>
    <property type="evidence" value="ECO:0007669"/>
    <property type="project" value="UniProtKB-EC"/>
</dbReference>
<dbReference type="EC" id="3.2.1.21" evidence="4"/>
<evidence type="ECO:0000256" key="2">
    <source>
        <dbReference type="ARBA" id="ARBA00004987"/>
    </source>
</evidence>
<comment type="pathway">
    <text evidence="2">Glycan metabolism; cellulose degradation.</text>
</comment>
<protein>
    <recommendedName>
        <fullName evidence="4">beta-glucosidase</fullName>
        <ecNumber evidence="4">3.2.1.21</ecNumber>
    </recommendedName>
</protein>
<gene>
    <name evidence="11" type="ORF">C8A01DRAFT_20889</name>
</gene>
<dbReference type="Gene3D" id="2.60.120.260">
    <property type="entry name" value="Galactose-binding domain-like"/>
    <property type="match status" value="1"/>
</dbReference>
<keyword evidence="12" id="KW-1185">Reference proteome</keyword>
<dbReference type="InterPro" id="IPR026891">
    <property type="entry name" value="Fn3-like"/>
</dbReference>
<dbReference type="Pfam" id="PF00933">
    <property type="entry name" value="Glyco_hydro_3"/>
    <property type="match status" value="1"/>
</dbReference>
<accession>A0AAN6P5C8</accession>
<keyword evidence="8" id="KW-0326">Glycosidase</keyword>
<dbReference type="InterPro" id="IPR002772">
    <property type="entry name" value="Glyco_hydro_3_C"/>
</dbReference>
<evidence type="ECO:0000313" key="11">
    <source>
        <dbReference type="EMBL" id="KAK4031974.1"/>
    </source>
</evidence>
<dbReference type="SMART" id="SM00758">
    <property type="entry name" value="PA14"/>
    <property type="match status" value="1"/>
</dbReference>
<feature type="domain" description="PA14" evidence="10">
    <location>
        <begin position="403"/>
        <end position="557"/>
    </location>
</feature>
<dbReference type="Gene3D" id="3.40.50.1700">
    <property type="entry name" value="Glycoside hydrolase family 3 C-terminal domain"/>
    <property type="match status" value="1"/>
</dbReference>
<dbReference type="PANTHER" id="PTHR42715">
    <property type="entry name" value="BETA-GLUCOSIDASE"/>
    <property type="match status" value="1"/>
</dbReference>
<dbReference type="InterPro" id="IPR036881">
    <property type="entry name" value="Glyco_hydro_3_C_sf"/>
</dbReference>
<evidence type="ECO:0000256" key="6">
    <source>
        <dbReference type="ARBA" id="ARBA00023180"/>
    </source>
</evidence>
<evidence type="ECO:0000256" key="9">
    <source>
        <dbReference type="ARBA" id="ARBA00023326"/>
    </source>
</evidence>